<keyword evidence="3" id="KW-1185">Reference proteome</keyword>
<feature type="region of interest" description="Disordered" evidence="1">
    <location>
        <begin position="325"/>
        <end position="344"/>
    </location>
</feature>
<protein>
    <submittedName>
        <fullName evidence="2">Uncharacterized protein</fullName>
    </submittedName>
</protein>
<accession>A0ABW7QF95</accession>
<dbReference type="EMBL" id="JBIQWL010000015">
    <property type="protein sequence ID" value="MFH8253053.1"/>
    <property type="molecule type" value="Genomic_DNA"/>
</dbReference>
<reference evidence="2 3" key="1">
    <citation type="submission" date="2024-09" db="EMBL/GenBank/DDBJ databases">
        <authorList>
            <person name="Pan X."/>
        </authorList>
    </citation>
    <scope>NUCLEOTIDE SEQUENCE [LARGE SCALE GENOMIC DNA]</scope>
    <source>
        <strain evidence="2 3">B2969</strain>
    </source>
</reference>
<organism evidence="2 3">
    <name type="scientific">Microbacterium alkaliflavum</name>
    <dbReference type="NCBI Taxonomy" id="3248839"/>
    <lineage>
        <taxon>Bacteria</taxon>
        <taxon>Bacillati</taxon>
        <taxon>Actinomycetota</taxon>
        <taxon>Actinomycetes</taxon>
        <taxon>Micrococcales</taxon>
        <taxon>Microbacteriaceae</taxon>
        <taxon>Microbacterium</taxon>
    </lineage>
</organism>
<sequence>MVGYTGRLAHANALSFQDLKLHIRDLGGLSVTKPNVERVPEIVEALGGLPQGYFAADGRRHGMCVRCSHYDWRPLRCRTCSRPQAPRTECRRCAAGADTTTRRRGGAVCLHHHRWHLDGLDVDLTAHPEYGRAERWLSGKLWLRGIALHTGELQLAVRLILAAMNDADGATAPAGRAAEFSVDLEGSYEDALLCTYPEAVALTGILIDPEFLRCLLTPRFTAVDQVEIMQAAVAGVLHGVGGRALHETATMVVDRSREAMMVAYGAVKSYGVKTIRCDFDKALIASARSTRACLLRHLDTVRVPSGWETPLWWPAPPTDVLNRADLKPDVQPWHPNGESLASET</sequence>
<gene>
    <name evidence="2" type="ORF">ACH3VR_21985</name>
</gene>
<proteinExistence type="predicted"/>
<evidence type="ECO:0000256" key="1">
    <source>
        <dbReference type="SAM" id="MobiDB-lite"/>
    </source>
</evidence>
<dbReference type="Proteomes" id="UP001610861">
    <property type="component" value="Unassembled WGS sequence"/>
</dbReference>
<evidence type="ECO:0000313" key="3">
    <source>
        <dbReference type="Proteomes" id="UP001610861"/>
    </source>
</evidence>
<name>A0ABW7QF95_9MICO</name>
<dbReference type="RefSeq" id="WP_397558479.1">
    <property type="nucleotide sequence ID" value="NZ_JBIQWL010000015.1"/>
</dbReference>
<comment type="caution">
    <text evidence="2">The sequence shown here is derived from an EMBL/GenBank/DDBJ whole genome shotgun (WGS) entry which is preliminary data.</text>
</comment>
<evidence type="ECO:0000313" key="2">
    <source>
        <dbReference type="EMBL" id="MFH8253053.1"/>
    </source>
</evidence>